<keyword evidence="4" id="KW-1185">Reference proteome</keyword>
<organism evidence="3 4">
    <name type="scientific">Shewanella inventionis</name>
    <dbReference type="NCBI Taxonomy" id="1738770"/>
    <lineage>
        <taxon>Bacteria</taxon>
        <taxon>Pseudomonadati</taxon>
        <taxon>Pseudomonadota</taxon>
        <taxon>Gammaproteobacteria</taxon>
        <taxon>Alteromonadales</taxon>
        <taxon>Shewanellaceae</taxon>
        <taxon>Shewanella</taxon>
    </lineage>
</organism>
<dbReference type="InterPro" id="IPR000801">
    <property type="entry name" value="Esterase-like"/>
</dbReference>
<evidence type="ECO:0000256" key="2">
    <source>
        <dbReference type="ARBA" id="ARBA00022801"/>
    </source>
</evidence>
<gene>
    <name evidence="3" type="ORF">GCM10011607_03440</name>
</gene>
<evidence type="ECO:0000313" key="3">
    <source>
        <dbReference type="EMBL" id="GGB46591.1"/>
    </source>
</evidence>
<reference evidence="4" key="1">
    <citation type="journal article" date="2019" name="Int. J. Syst. Evol. Microbiol.">
        <title>The Global Catalogue of Microorganisms (GCM) 10K type strain sequencing project: providing services to taxonomists for standard genome sequencing and annotation.</title>
        <authorList>
            <consortium name="The Broad Institute Genomics Platform"/>
            <consortium name="The Broad Institute Genome Sequencing Center for Infectious Disease"/>
            <person name="Wu L."/>
            <person name="Ma J."/>
        </authorList>
    </citation>
    <scope>NUCLEOTIDE SEQUENCE [LARGE SCALE GENOMIC DNA]</scope>
    <source>
        <strain evidence="4">CGMCC 1.15339</strain>
    </source>
</reference>
<dbReference type="SUPFAM" id="SSF53474">
    <property type="entry name" value="alpha/beta-Hydrolases"/>
    <property type="match status" value="1"/>
</dbReference>
<name>A0ABQ1IM89_9GAMM</name>
<dbReference type="RefSeq" id="WP_223419288.1">
    <property type="nucleotide sequence ID" value="NZ_BMII01000002.1"/>
</dbReference>
<protein>
    <submittedName>
        <fullName evidence="3">Esterase</fullName>
    </submittedName>
</protein>
<dbReference type="EMBL" id="BMII01000002">
    <property type="protein sequence ID" value="GGB46591.1"/>
    <property type="molecule type" value="Genomic_DNA"/>
</dbReference>
<dbReference type="PANTHER" id="PTHR40841">
    <property type="entry name" value="SIDEROPHORE TRIACETYLFUSARININE C ESTERASE"/>
    <property type="match status" value="1"/>
</dbReference>
<dbReference type="Gene3D" id="3.40.50.1820">
    <property type="entry name" value="alpha/beta hydrolase"/>
    <property type="match status" value="1"/>
</dbReference>
<dbReference type="InterPro" id="IPR052558">
    <property type="entry name" value="Siderophore_Hydrolase_D"/>
</dbReference>
<evidence type="ECO:0000313" key="4">
    <source>
        <dbReference type="Proteomes" id="UP000617555"/>
    </source>
</evidence>
<comment type="similarity">
    <text evidence="1">Belongs to the esterase D family.</text>
</comment>
<comment type="caution">
    <text evidence="3">The sequence shown here is derived from an EMBL/GenBank/DDBJ whole genome shotgun (WGS) entry which is preliminary data.</text>
</comment>
<dbReference type="PANTHER" id="PTHR40841:SF2">
    <property type="entry name" value="SIDEROPHORE-DEGRADING ESTERASE (EUROFUNG)"/>
    <property type="match status" value="1"/>
</dbReference>
<dbReference type="Pfam" id="PF00756">
    <property type="entry name" value="Esterase"/>
    <property type="match status" value="1"/>
</dbReference>
<dbReference type="Proteomes" id="UP000617555">
    <property type="component" value="Unassembled WGS sequence"/>
</dbReference>
<evidence type="ECO:0000256" key="1">
    <source>
        <dbReference type="ARBA" id="ARBA00005622"/>
    </source>
</evidence>
<dbReference type="PROSITE" id="PS51257">
    <property type="entry name" value="PROKAR_LIPOPROTEIN"/>
    <property type="match status" value="1"/>
</dbReference>
<sequence>MSKMSALYPIVGLLGCSYLSLYSSVISAENNHNVQSQVVSQWADAYASAAAVNIPRTQQFILKDADRDYQVMVKLPKDYQHNSAHHYPVIYMTDGMYSMQVVSGATRFPMNSNVMHQAILVAIGYQKDSKDSTSRIRDYTPSHDPSWKLNTGEAKRHLRFIRDTVMPFVEHFYRIDAQQNTFMGNSLGGLFGAYVLLEQPTLFTNYVLGSPSLWFDNKQLLQRFIQDFSQIPAISAKIFVGIGELERPPYTHDNHQMVADAQAFYQILHSHPSAKAGTLTPKLLVIPEADHSMAFPTTAIHGLSWLFKRAD</sequence>
<proteinExistence type="inferred from homology"/>
<accession>A0ABQ1IM89</accession>
<dbReference type="InterPro" id="IPR029058">
    <property type="entry name" value="AB_hydrolase_fold"/>
</dbReference>
<keyword evidence="2" id="KW-0378">Hydrolase</keyword>